<dbReference type="EMBL" id="CP001140">
    <property type="protein sequence ID" value="ACL11748.1"/>
    <property type="molecule type" value="Genomic_DNA"/>
</dbReference>
<dbReference type="HOGENOM" id="CLU_1912254_0_0_2"/>
<dbReference type="Proteomes" id="UP000006903">
    <property type="component" value="Chromosome"/>
</dbReference>
<accession>B8D6L7</accession>
<keyword evidence="1" id="KW-0812">Transmembrane</keyword>
<dbReference type="STRING" id="490899.DKAM_1422"/>
<evidence type="ECO:0000313" key="3">
    <source>
        <dbReference type="Proteomes" id="UP000006903"/>
    </source>
</evidence>
<sequence>MVIRSRFNIGIHNSVERGSALRRYSREIFRYIFEYDVLLNTVSKTLMAAAIVSWIIIGGNWLYLWFNYSYLSQQQFNQLIATSLLYTLLLSFSVLVAYSLPYYVPSARPKTHKRISETKLRDIIIIGSLILLIMIIVAYILLGYYYMKAAM</sequence>
<organism evidence="2 3">
    <name type="scientific">Desulfurococcus amylolyticus (strain DSM 18924 / JCM 16383 / VKM B-2413 / 1221n)</name>
    <name type="common">Desulfurococcus kamchatkensis</name>
    <dbReference type="NCBI Taxonomy" id="490899"/>
    <lineage>
        <taxon>Archaea</taxon>
        <taxon>Thermoproteota</taxon>
        <taxon>Thermoprotei</taxon>
        <taxon>Desulfurococcales</taxon>
        <taxon>Desulfurococcaceae</taxon>
        <taxon>Desulfurococcus</taxon>
    </lineage>
</organism>
<keyword evidence="1" id="KW-0472">Membrane</keyword>
<gene>
    <name evidence="2" type="ordered locus">DKAM_1422</name>
</gene>
<feature type="transmembrane region" description="Helical" evidence="1">
    <location>
        <begin position="46"/>
        <end position="66"/>
    </location>
</feature>
<feature type="transmembrane region" description="Helical" evidence="1">
    <location>
        <begin position="78"/>
        <end position="103"/>
    </location>
</feature>
<reference evidence="2 3" key="1">
    <citation type="journal article" date="2009" name="J. Bacteriol.">
        <title>Complete genome sequence of the anaerobic, protein-degrading hyperthermophilic crenarchaeon Desulfurococcus kamchatkensis.</title>
        <authorList>
            <person name="Ravin N.V."/>
            <person name="Mardanov A.V."/>
            <person name="Beletsky A.V."/>
            <person name="Kublanov I.V."/>
            <person name="Kolganova T.V."/>
            <person name="Lebedinsky A.V."/>
            <person name="Chernyh N.A."/>
            <person name="Bonch-Osmolovskaya E.A."/>
            <person name="Skryabin K.G."/>
        </authorList>
    </citation>
    <scope>NUCLEOTIDE SEQUENCE [LARGE SCALE GENOMIC DNA]</scope>
    <source>
        <strain evidence="3">DSM 18924 / JCM 16383 / VKM B-2413 / 1221n</strain>
    </source>
</reference>
<dbReference type="eggNOG" id="arCOG08884">
    <property type="taxonomic scope" value="Archaea"/>
</dbReference>
<keyword evidence="1" id="KW-1133">Transmembrane helix</keyword>
<dbReference type="AlphaFoldDB" id="B8D6L7"/>
<name>B8D6L7_DESA1</name>
<dbReference type="KEGG" id="dka:DKAM_1422"/>
<protein>
    <submittedName>
        <fullName evidence="2">Uncharacterized protein</fullName>
    </submittedName>
</protein>
<evidence type="ECO:0000256" key="1">
    <source>
        <dbReference type="SAM" id="Phobius"/>
    </source>
</evidence>
<feature type="transmembrane region" description="Helical" evidence="1">
    <location>
        <begin position="123"/>
        <end position="147"/>
    </location>
</feature>
<evidence type="ECO:0000313" key="2">
    <source>
        <dbReference type="EMBL" id="ACL11748.1"/>
    </source>
</evidence>
<proteinExistence type="predicted"/>